<accession>A0A1T4M526</accession>
<keyword evidence="1" id="KW-1133">Transmembrane helix</keyword>
<dbReference type="Pfam" id="PF01944">
    <property type="entry name" value="SpoIIM"/>
    <property type="match status" value="1"/>
</dbReference>
<dbReference type="OrthoDB" id="1707382at2"/>
<dbReference type="AlphaFoldDB" id="A0A1T4M526"/>
<keyword evidence="1" id="KW-0812">Transmembrane</keyword>
<organism evidence="2 3">
    <name type="scientific">Selenihalanaerobacter shriftii</name>
    <dbReference type="NCBI Taxonomy" id="142842"/>
    <lineage>
        <taxon>Bacteria</taxon>
        <taxon>Bacillati</taxon>
        <taxon>Bacillota</taxon>
        <taxon>Clostridia</taxon>
        <taxon>Halanaerobiales</taxon>
        <taxon>Halobacteroidaceae</taxon>
        <taxon>Selenihalanaerobacter</taxon>
    </lineage>
</organism>
<dbReference type="EMBL" id="FUWM01000010">
    <property type="protein sequence ID" value="SJZ61977.1"/>
    <property type="molecule type" value="Genomic_DNA"/>
</dbReference>
<dbReference type="STRING" id="142842.SAMN02745118_01340"/>
<protein>
    <submittedName>
        <fullName evidence="2">Stage II sporulation protein M</fullName>
    </submittedName>
</protein>
<feature type="transmembrane region" description="Helical" evidence="1">
    <location>
        <begin position="21"/>
        <end position="40"/>
    </location>
</feature>
<gene>
    <name evidence="2" type="ORF">SAMN02745118_01340</name>
</gene>
<feature type="transmembrane region" description="Helical" evidence="1">
    <location>
        <begin position="173"/>
        <end position="196"/>
    </location>
</feature>
<evidence type="ECO:0000256" key="1">
    <source>
        <dbReference type="SAM" id="Phobius"/>
    </source>
</evidence>
<dbReference type="NCBIfam" id="TIGR02831">
    <property type="entry name" value="spo_II_M"/>
    <property type="match status" value="1"/>
</dbReference>
<keyword evidence="1" id="KW-0472">Membrane</keyword>
<dbReference type="InterPro" id="IPR002798">
    <property type="entry name" value="SpoIIM-like"/>
</dbReference>
<dbReference type="PIRSF" id="PIRSF038973">
    <property type="entry name" value="SpoIIM"/>
    <property type="match status" value="1"/>
</dbReference>
<proteinExistence type="predicted"/>
<dbReference type="Proteomes" id="UP000190625">
    <property type="component" value="Unassembled WGS sequence"/>
</dbReference>
<feature type="transmembrane region" description="Helical" evidence="1">
    <location>
        <begin position="140"/>
        <end position="161"/>
    </location>
</feature>
<sequence length="215" mass="23854">MFSLTRIGSSSLQFVKRNLSILLFLIIIFISGITFGSIAVKMLSYSEKSELVNYLSSFFQTFKGELVLQKRMLAQHAILYNLKMIVLVWTLGLSIIGMPLIPIIVFLRGFVLGFAIGFLVDELAFKGLIFALASILPHNLLVIPALILSSVAGIAFSFNLLKSRFLKFPINFAQYFFGYSTLMLLLAIILACAGIIETFLTPVLMSLVTKIIIKG</sequence>
<evidence type="ECO:0000313" key="2">
    <source>
        <dbReference type="EMBL" id="SJZ61977.1"/>
    </source>
</evidence>
<keyword evidence="3" id="KW-1185">Reference proteome</keyword>
<dbReference type="RefSeq" id="WP_078809822.1">
    <property type="nucleotide sequence ID" value="NZ_FUWM01000010.1"/>
</dbReference>
<name>A0A1T4M526_9FIRM</name>
<dbReference type="InterPro" id="IPR014196">
    <property type="entry name" value="SpoIIM"/>
</dbReference>
<evidence type="ECO:0000313" key="3">
    <source>
        <dbReference type="Proteomes" id="UP000190625"/>
    </source>
</evidence>
<reference evidence="3" key="1">
    <citation type="submission" date="2017-02" db="EMBL/GenBank/DDBJ databases">
        <authorList>
            <person name="Varghese N."/>
            <person name="Submissions S."/>
        </authorList>
    </citation>
    <scope>NUCLEOTIDE SEQUENCE [LARGE SCALE GENOMIC DNA]</scope>
    <source>
        <strain evidence="3">ATCC BAA-73</strain>
    </source>
</reference>